<comment type="similarity">
    <text evidence="1 2">Belongs to the RNase T2 family.</text>
</comment>
<dbReference type="GO" id="GO:0006401">
    <property type="term" value="P:RNA catabolic process"/>
    <property type="evidence" value="ECO:0007669"/>
    <property type="project" value="TreeGrafter"/>
</dbReference>
<dbReference type="PANTHER" id="PTHR11240:SF22">
    <property type="entry name" value="RIBONUCLEASE T2"/>
    <property type="match status" value="1"/>
</dbReference>
<feature type="signal peptide" evidence="3">
    <location>
        <begin position="1"/>
        <end position="19"/>
    </location>
</feature>
<gene>
    <name evidence="4" type="ORF">SAMIE_1021320</name>
</gene>
<dbReference type="Pfam" id="PF00445">
    <property type="entry name" value="Ribonuclease_T2"/>
    <property type="match status" value="1"/>
</dbReference>
<dbReference type="Proteomes" id="UP000279959">
    <property type="component" value="Chromosome"/>
</dbReference>
<dbReference type="SUPFAM" id="SSF55895">
    <property type="entry name" value="Ribonuclease Rh-like"/>
    <property type="match status" value="1"/>
</dbReference>
<keyword evidence="5" id="KW-1185">Reference proteome</keyword>
<dbReference type="InterPro" id="IPR036430">
    <property type="entry name" value="RNase_T2-like_sf"/>
</dbReference>
<organism evidence="4 5">
    <name type="scientific">Sphingobium amiense</name>
    <dbReference type="NCBI Taxonomy" id="135719"/>
    <lineage>
        <taxon>Bacteria</taxon>
        <taxon>Pseudomonadati</taxon>
        <taxon>Pseudomonadota</taxon>
        <taxon>Alphaproteobacteria</taxon>
        <taxon>Sphingomonadales</taxon>
        <taxon>Sphingomonadaceae</taxon>
        <taxon>Sphingobium</taxon>
    </lineage>
</organism>
<dbReference type="InterPro" id="IPR001568">
    <property type="entry name" value="RNase_T2-like"/>
</dbReference>
<dbReference type="PROSITE" id="PS00530">
    <property type="entry name" value="RNASE_T2_1"/>
    <property type="match status" value="1"/>
</dbReference>
<dbReference type="InterPro" id="IPR033130">
    <property type="entry name" value="RNase_T2_His_AS_2"/>
</dbReference>
<accession>A0A494W339</accession>
<keyword evidence="3" id="KW-0732">Signal</keyword>
<evidence type="ECO:0000256" key="1">
    <source>
        <dbReference type="ARBA" id="ARBA00007469"/>
    </source>
</evidence>
<evidence type="ECO:0000313" key="4">
    <source>
        <dbReference type="EMBL" id="BBD98631.1"/>
    </source>
</evidence>
<dbReference type="AlphaFoldDB" id="A0A494W339"/>
<reference evidence="4 5" key="1">
    <citation type="submission" date="2018-05" db="EMBL/GenBank/DDBJ databases">
        <title>Complete Genome Sequence of the Nonylphenol-Degrading Bacterium Sphingobium amiense DSM 16289T.</title>
        <authorList>
            <person name="Ootsuka M."/>
            <person name="Nishizawa T."/>
            <person name="Ohta H."/>
        </authorList>
    </citation>
    <scope>NUCLEOTIDE SEQUENCE [LARGE SCALE GENOMIC DNA]</scope>
    <source>
        <strain evidence="4 5">DSM 16289</strain>
    </source>
</reference>
<protein>
    <submittedName>
        <fullName evidence="4">Ribonuclease T</fullName>
    </submittedName>
</protein>
<dbReference type="EMBL" id="AP018664">
    <property type="protein sequence ID" value="BBD98631.1"/>
    <property type="molecule type" value="Genomic_DNA"/>
</dbReference>
<dbReference type="InterPro" id="IPR018188">
    <property type="entry name" value="RNase_T2_His_AS_1"/>
</dbReference>
<dbReference type="PROSITE" id="PS00531">
    <property type="entry name" value="RNASE_T2_2"/>
    <property type="match status" value="1"/>
</dbReference>
<dbReference type="PANTHER" id="PTHR11240">
    <property type="entry name" value="RIBONUCLEASE T2"/>
    <property type="match status" value="1"/>
</dbReference>
<dbReference type="GO" id="GO:0033897">
    <property type="term" value="F:ribonuclease T2 activity"/>
    <property type="evidence" value="ECO:0007669"/>
    <property type="project" value="InterPro"/>
</dbReference>
<evidence type="ECO:0000313" key="5">
    <source>
        <dbReference type="Proteomes" id="UP000279959"/>
    </source>
</evidence>
<dbReference type="RefSeq" id="WP_066700409.1">
    <property type="nucleotide sequence ID" value="NZ_AP018664.1"/>
</dbReference>
<proteinExistence type="inferred from homology"/>
<dbReference type="Gene3D" id="3.90.730.10">
    <property type="entry name" value="Ribonuclease T2-like"/>
    <property type="match status" value="1"/>
</dbReference>
<dbReference type="KEGG" id="sami:SAMIE_1021320"/>
<dbReference type="GO" id="GO:0003723">
    <property type="term" value="F:RNA binding"/>
    <property type="evidence" value="ECO:0007669"/>
    <property type="project" value="InterPro"/>
</dbReference>
<name>A0A494W339_9SPHN</name>
<evidence type="ECO:0000256" key="3">
    <source>
        <dbReference type="SAM" id="SignalP"/>
    </source>
</evidence>
<feature type="chain" id="PRO_5019737576" evidence="3">
    <location>
        <begin position="20"/>
        <end position="235"/>
    </location>
</feature>
<sequence>MPRALLPLIALAAPATAMAQETQCRIPVILPRPQVEGPSADEPKRVLPIGSYTLAVSWSPAYCARSKGGAKDDFQCRSGHDFGFTLHGLWPDGYGKEWPQYCKPAPVLPRKVVRDHLCATPSVQLIQHEWVKHGTCMPTTPTKFFALSRKLYRALRYPDMAELAARPSLSARSFATAFAAANRGMRADMLKLNVNRDGTLGEVWICMNRQFRYTRCPAHQGGVNDGSRIAIVPRG</sequence>
<evidence type="ECO:0000256" key="2">
    <source>
        <dbReference type="RuleBase" id="RU004328"/>
    </source>
</evidence>